<dbReference type="AlphaFoldDB" id="A0A9P5IQ99"/>
<evidence type="ECO:0000256" key="1">
    <source>
        <dbReference type="SAM" id="MobiDB-lite"/>
    </source>
</evidence>
<dbReference type="Gene3D" id="1.10.287.1490">
    <property type="match status" value="1"/>
</dbReference>
<dbReference type="RefSeq" id="XP_038732906.1">
    <property type="nucleotide sequence ID" value="XM_038876430.1"/>
</dbReference>
<sequence>MNTEVPAPRDSQDVQGGRSVQQAVELVGKMLEQIQIELEKMLSQRGEVPPEADALENEKDESQKRYKDLESNYQKISEELKVFGRQVITPVKSGQFEAELKLAQAKTDIEKLTAEIENLQAQCNDYQAQAHQYPQNVQKLETQLEELKNQNIELQRKESKGRKRILTCGVVFDLELVEELKMELNSQEKSRDKFLRCAIDNKSGSLERILHLGRAIFQFINDEILFQPVFGLDDEDEGEKMEAGLTTFEKKIRDASAGDVYESLDFHNWRKLTYRCGKCFRKRDSERRIAAIASAFEDFLKPVLKKQDTESSNIIMLRICREAFTLSQTLRAEPIDDYKIYVPEPGDAIVSHKNEKENTMVIHASEAGYPADEVGTVAYTCFGGLLFKDMHKQEWSPLVPARVVAKVEEKDW</sequence>
<proteinExistence type="predicted"/>
<dbReference type="GeneID" id="62149506"/>
<gene>
    <name evidence="2" type="ORF">EAE97_005917</name>
</gene>
<dbReference type="Proteomes" id="UP000710849">
    <property type="component" value="Unassembled WGS sequence"/>
</dbReference>
<evidence type="ECO:0000313" key="2">
    <source>
        <dbReference type="EMBL" id="KAF7943847.1"/>
    </source>
</evidence>
<name>A0A9P5IQ99_9HELO</name>
<reference evidence="2 3" key="1">
    <citation type="journal article" date="2020" name="Genome Biol. Evol.">
        <title>Comparative genomics of Sclerotiniaceae.</title>
        <authorList>
            <person name="Valero Jimenez C.A."/>
            <person name="Steentjes M."/>
            <person name="Scholten O.E."/>
            <person name="Van Kan J.A.L."/>
        </authorList>
    </citation>
    <scope>NUCLEOTIDE SEQUENCE [LARGE SCALE GENOMIC DNA]</scope>
    <source>
        <strain evidence="2 3">MUCL 94</strain>
    </source>
</reference>
<accession>A0A9P5IQ99</accession>
<comment type="caution">
    <text evidence="2">The sequence shown here is derived from an EMBL/GenBank/DDBJ whole genome shotgun (WGS) entry which is preliminary data.</text>
</comment>
<evidence type="ECO:0000313" key="3">
    <source>
        <dbReference type="Proteomes" id="UP000710849"/>
    </source>
</evidence>
<organism evidence="2 3">
    <name type="scientific">Botrytis byssoidea</name>
    <dbReference type="NCBI Taxonomy" id="139641"/>
    <lineage>
        <taxon>Eukaryota</taxon>
        <taxon>Fungi</taxon>
        <taxon>Dikarya</taxon>
        <taxon>Ascomycota</taxon>
        <taxon>Pezizomycotina</taxon>
        <taxon>Leotiomycetes</taxon>
        <taxon>Helotiales</taxon>
        <taxon>Sclerotiniaceae</taxon>
        <taxon>Botrytis</taxon>
    </lineage>
</organism>
<keyword evidence="3" id="KW-1185">Reference proteome</keyword>
<dbReference type="EMBL" id="RCSW01000010">
    <property type="protein sequence ID" value="KAF7943847.1"/>
    <property type="molecule type" value="Genomic_DNA"/>
</dbReference>
<protein>
    <submittedName>
        <fullName evidence="2">Uncharacterized protein</fullName>
    </submittedName>
</protein>
<feature type="region of interest" description="Disordered" evidence="1">
    <location>
        <begin position="44"/>
        <end position="64"/>
    </location>
</feature>